<dbReference type="GO" id="GO:0005737">
    <property type="term" value="C:cytoplasm"/>
    <property type="evidence" value="ECO:0007669"/>
    <property type="project" value="UniProtKB-SubCell"/>
</dbReference>
<dbReference type="PROSITE" id="PS51975">
    <property type="entry name" value="RNASE_H_2"/>
    <property type="match status" value="1"/>
</dbReference>
<keyword evidence="19" id="KW-1185">Reference proteome</keyword>
<dbReference type="AlphaFoldDB" id="A0A0N0VLR3"/>
<keyword evidence="9 14" id="KW-0540">Nuclease</keyword>
<name>A0A0N0VLR3_9HYPH</name>
<gene>
    <name evidence="14" type="primary">rnhB</name>
    <name evidence="18" type="ORF">SU32_09390</name>
</gene>
<dbReference type="PANTHER" id="PTHR10954">
    <property type="entry name" value="RIBONUCLEASE H2 SUBUNIT A"/>
    <property type="match status" value="1"/>
</dbReference>
<evidence type="ECO:0000256" key="3">
    <source>
        <dbReference type="ARBA" id="ARBA00004065"/>
    </source>
</evidence>
<comment type="cofactor">
    <cofactor evidence="2">
        <name>Mg(2+)</name>
        <dbReference type="ChEBI" id="CHEBI:18420"/>
    </cofactor>
</comment>
<dbReference type="CDD" id="cd07182">
    <property type="entry name" value="RNase_HII_bacteria_HII_like"/>
    <property type="match status" value="1"/>
</dbReference>
<comment type="cofactor">
    <cofactor evidence="14 15">
        <name>Mn(2+)</name>
        <dbReference type="ChEBI" id="CHEBI:29035"/>
    </cofactor>
    <cofactor evidence="14 15">
        <name>Mg(2+)</name>
        <dbReference type="ChEBI" id="CHEBI:18420"/>
    </cofactor>
    <text evidence="14 15">Manganese or magnesium. Binds 1 divalent metal ion per monomer in the absence of substrate. May bind a second metal ion after substrate binding.</text>
</comment>
<dbReference type="HAMAP" id="MF_00052_B">
    <property type="entry name" value="RNase_HII_B"/>
    <property type="match status" value="1"/>
</dbReference>
<dbReference type="Proteomes" id="UP000038011">
    <property type="component" value="Unassembled WGS sequence"/>
</dbReference>
<accession>A0A0N0VLR3</accession>
<dbReference type="InterPro" id="IPR001352">
    <property type="entry name" value="RNase_HII/HIII"/>
</dbReference>
<sequence>MKMNKRDAGSLPLFQTTQGVNEPFPNFPFDSKTVPDYQFEAYLVDQGFNFIAGTDEAGRGPLAGPVVAAAVILPLNAKIDGLNDSKKLSIAKRDALYDAVMETALAVSVTSICAETIDRTDIRKASLEAMRRSIVRLSIIPDFVLADGRDIPPALPPQMQAKAIVKGDGRSMSIAAAAIIAKVTRDRMMAQTGHENEGYGLEKHMGYGSAQHRAKIALDGGIKRIHRYSFKPLRRDTP</sequence>
<evidence type="ECO:0000256" key="1">
    <source>
        <dbReference type="ARBA" id="ARBA00000077"/>
    </source>
</evidence>
<dbReference type="GO" id="GO:0003723">
    <property type="term" value="F:RNA binding"/>
    <property type="evidence" value="ECO:0007669"/>
    <property type="project" value="UniProtKB-UniRule"/>
</dbReference>
<evidence type="ECO:0000256" key="13">
    <source>
        <dbReference type="ARBA" id="ARBA00023211"/>
    </source>
</evidence>
<dbReference type="SUPFAM" id="SSF53098">
    <property type="entry name" value="Ribonuclease H-like"/>
    <property type="match status" value="1"/>
</dbReference>
<evidence type="ECO:0000256" key="6">
    <source>
        <dbReference type="ARBA" id="ARBA00012180"/>
    </source>
</evidence>
<protein>
    <recommendedName>
        <fullName evidence="7 14">Ribonuclease HII</fullName>
        <shortName evidence="14">RNase HII</shortName>
        <ecNumber evidence="6 14">3.1.26.4</ecNumber>
    </recommendedName>
</protein>
<dbReference type="InterPro" id="IPR022898">
    <property type="entry name" value="RNase_HII"/>
</dbReference>
<dbReference type="PATRIC" id="fig|1514904.3.peg.707"/>
<dbReference type="GO" id="GO:0006298">
    <property type="term" value="P:mismatch repair"/>
    <property type="evidence" value="ECO:0007669"/>
    <property type="project" value="TreeGrafter"/>
</dbReference>
<organism evidence="18 19">
    <name type="scientific">Ahrensia marina</name>
    <dbReference type="NCBI Taxonomy" id="1514904"/>
    <lineage>
        <taxon>Bacteria</taxon>
        <taxon>Pseudomonadati</taxon>
        <taxon>Pseudomonadota</taxon>
        <taxon>Alphaproteobacteria</taxon>
        <taxon>Hyphomicrobiales</taxon>
        <taxon>Ahrensiaceae</taxon>
        <taxon>Ahrensia</taxon>
    </lineage>
</organism>
<dbReference type="STRING" id="1514904.SU32_09390"/>
<comment type="catalytic activity">
    <reaction evidence="1 14 15 16">
        <text>Endonucleolytic cleavage to 5'-phosphomonoester.</text>
        <dbReference type="EC" id="3.1.26.4"/>
    </reaction>
</comment>
<feature type="domain" description="RNase H type-2" evidence="17">
    <location>
        <begin position="49"/>
        <end position="238"/>
    </location>
</feature>
<evidence type="ECO:0000256" key="8">
    <source>
        <dbReference type="ARBA" id="ARBA00022490"/>
    </source>
</evidence>
<comment type="subcellular location">
    <subcellularLocation>
        <location evidence="4 14">Cytoplasm</location>
    </subcellularLocation>
</comment>
<evidence type="ECO:0000259" key="17">
    <source>
        <dbReference type="PROSITE" id="PS51975"/>
    </source>
</evidence>
<evidence type="ECO:0000313" key="18">
    <source>
        <dbReference type="EMBL" id="KPB01221.1"/>
    </source>
</evidence>
<dbReference type="GO" id="GO:0030145">
    <property type="term" value="F:manganese ion binding"/>
    <property type="evidence" value="ECO:0007669"/>
    <property type="project" value="UniProtKB-UniRule"/>
</dbReference>
<keyword evidence="10 14" id="KW-0479">Metal-binding</keyword>
<keyword evidence="12 14" id="KW-0378">Hydrolase</keyword>
<dbReference type="Gene3D" id="3.30.420.10">
    <property type="entry name" value="Ribonuclease H-like superfamily/Ribonuclease H"/>
    <property type="match status" value="1"/>
</dbReference>
<feature type="binding site" evidence="14 15">
    <location>
        <position position="147"/>
    </location>
    <ligand>
        <name>a divalent metal cation</name>
        <dbReference type="ChEBI" id="CHEBI:60240"/>
    </ligand>
</feature>
<evidence type="ECO:0000256" key="4">
    <source>
        <dbReference type="ARBA" id="ARBA00004496"/>
    </source>
</evidence>
<dbReference type="InterPro" id="IPR024567">
    <property type="entry name" value="RNase_HII/HIII_dom"/>
</dbReference>
<evidence type="ECO:0000256" key="16">
    <source>
        <dbReference type="RuleBase" id="RU003515"/>
    </source>
</evidence>
<dbReference type="Pfam" id="PF01351">
    <property type="entry name" value="RNase_HII"/>
    <property type="match status" value="1"/>
</dbReference>
<evidence type="ECO:0000256" key="5">
    <source>
        <dbReference type="ARBA" id="ARBA00007383"/>
    </source>
</evidence>
<dbReference type="GO" id="GO:0032299">
    <property type="term" value="C:ribonuclease H2 complex"/>
    <property type="evidence" value="ECO:0007669"/>
    <property type="project" value="TreeGrafter"/>
</dbReference>
<keyword evidence="13 14" id="KW-0464">Manganese</keyword>
<dbReference type="GO" id="GO:0004523">
    <property type="term" value="F:RNA-DNA hybrid ribonuclease activity"/>
    <property type="evidence" value="ECO:0007669"/>
    <property type="project" value="UniProtKB-UniRule"/>
</dbReference>
<dbReference type="PANTHER" id="PTHR10954:SF18">
    <property type="entry name" value="RIBONUCLEASE HII"/>
    <property type="match status" value="1"/>
</dbReference>
<evidence type="ECO:0000256" key="2">
    <source>
        <dbReference type="ARBA" id="ARBA00001946"/>
    </source>
</evidence>
<keyword evidence="11 14" id="KW-0255">Endonuclease</keyword>
<feature type="binding site" evidence="14 15">
    <location>
        <position position="55"/>
    </location>
    <ligand>
        <name>a divalent metal cation</name>
        <dbReference type="ChEBI" id="CHEBI:60240"/>
    </ligand>
</feature>
<evidence type="ECO:0000313" key="19">
    <source>
        <dbReference type="Proteomes" id="UP000038011"/>
    </source>
</evidence>
<evidence type="ECO:0000256" key="11">
    <source>
        <dbReference type="ARBA" id="ARBA00022759"/>
    </source>
</evidence>
<evidence type="ECO:0000256" key="9">
    <source>
        <dbReference type="ARBA" id="ARBA00022722"/>
    </source>
</evidence>
<comment type="caution">
    <text evidence="18">The sequence shown here is derived from an EMBL/GenBank/DDBJ whole genome shotgun (WGS) entry which is preliminary data.</text>
</comment>
<feature type="binding site" evidence="14 15">
    <location>
        <position position="56"/>
    </location>
    <ligand>
        <name>a divalent metal cation</name>
        <dbReference type="ChEBI" id="CHEBI:60240"/>
    </ligand>
</feature>
<comment type="similarity">
    <text evidence="5 14 16">Belongs to the RNase HII family.</text>
</comment>
<evidence type="ECO:0000256" key="12">
    <source>
        <dbReference type="ARBA" id="ARBA00022801"/>
    </source>
</evidence>
<evidence type="ECO:0000256" key="15">
    <source>
        <dbReference type="PROSITE-ProRule" id="PRU01319"/>
    </source>
</evidence>
<comment type="function">
    <text evidence="3 14 16">Endonuclease that specifically degrades the RNA of RNA-DNA hybrids.</text>
</comment>
<evidence type="ECO:0000256" key="14">
    <source>
        <dbReference type="HAMAP-Rule" id="MF_00052"/>
    </source>
</evidence>
<keyword evidence="8 14" id="KW-0963">Cytoplasm</keyword>
<dbReference type="OrthoDB" id="9803420at2"/>
<reference evidence="18 19" key="1">
    <citation type="submission" date="2015-01" db="EMBL/GenBank/DDBJ databases">
        <title>Ahrensia donghaiensis sp. nov., a novel dimethylsulphoniopropionate-cleavage bacterium isolated from seawater and emended descriptions of the genus Ahrensia and Ahrensia kielensis.</title>
        <authorList>
            <person name="Liu J."/>
        </authorList>
    </citation>
    <scope>NUCLEOTIDE SEQUENCE [LARGE SCALE GENOMIC DNA]</scope>
    <source>
        <strain evidence="18 19">LZD062</strain>
    </source>
</reference>
<dbReference type="InterPro" id="IPR012337">
    <property type="entry name" value="RNaseH-like_sf"/>
</dbReference>
<evidence type="ECO:0000256" key="10">
    <source>
        <dbReference type="ARBA" id="ARBA00022723"/>
    </source>
</evidence>
<dbReference type="EC" id="3.1.26.4" evidence="6 14"/>
<dbReference type="GO" id="GO:0043137">
    <property type="term" value="P:DNA replication, removal of RNA primer"/>
    <property type="evidence" value="ECO:0007669"/>
    <property type="project" value="TreeGrafter"/>
</dbReference>
<dbReference type="EMBL" id="JXMU01000013">
    <property type="protein sequence ID" value="KPB01221.1"/>
    <property type="molecule type" value="Genomic_DNA"/>
</dbReference>
<dbReference type="InterPro" id="IPR036397">
    <property type="entry name" value="RNaseH_sf"/>
</dbReference>
<dbReference type="NCBIfam" id="NF000595">
    <property type="entry name" value="PRK00015.1-3"/>
    <property type="match status" value="1"/>
</dbReference>
<proteinExistence type="inferred from homology"/>
<evidence type="ECO:0000256" key="7">
    <source>
        <dbReference type="ARBA" id="ARBA00019179"/>
    </source>
</evidence>